<evidence type="ECO:0000256" key="3">
    <source>
        <dbReference type="ARBA" id="ARBA00022723"/>
    </source>
</evidence>
<dbReference type="InterPro" id="IPR040442">
    <property type="entry name" value="Pyrv_kinase-like_dom_sf"/>
</dbReference>
<keyword evidence="7" id="KW-1185">Reference proteome</keyword>
<feature type="domain" description="HpcH/HpaI aldolase/citrate lyase" evidence="5">
    <location>
        <begin position="22"/>
        <end position="245"/>
    </location>
</feature>
<organism evidence="6 7">
    <name type="scientific">Alteriqipengyuania abyssalis</name>
    <dbReference type="NCBI Taxonomy" id="2860200"/>
    <lineage>
        <taxon>Bacteria</taxon>
        <taxon>Pseudomonadati</taxon>
        <taxon>Pseudomonadota</taxon>
        <taxon>Alphaproteobacteria</taxon>
        <taxon>Sphingomonadales</taxon>
        <taxon>Erythrobacteraceae</taxon>
        <taxon>Alteriqipengyuania</taxon>
    </lineage>
</organism>
<dbReference type="InterPro" id="IPR011206">
    <property type="entry name" value="Citrate_lyase_beta/mcl1/mcl2"/>
</dbReference>
<evidence type="ECO:0000259" key="5">
    <source>
        <dbReference type="Pfam" id="PF03328"/>
    </source>
</evidence>
<dbReference type="EMBL" id="JAHWXP010000001">
    <property type="protein sequence ID" value="MBY8335652.1"/>
    <property type="molecule type" value="Genomic_DNA"/>
</dbReference>
<evidence type="ECO:0000313" key="7">
    <source>
        <dbReference type="Proteomes" id="UP000759298"/>
    </source>
</evidence>
<dbReference type="RefSeq" id="WP_222823432.1">
    <property type="nucleotide sequence ID" value="NZ_JAHWXP010000001.1"/>
</dbReference>
<keyword evidence="6" id="KW-0456">Lyase</keyword>
<dbReference type="PIRSF" id="PIRSF015582">
    <property type="entry name" value="Cit_lyase_B"/>
    <property type="match status" value="1"/>
</dbReference>
<dbReference type="PANTHER" id="PTHR32308">
    <property type="entry name" value="LYASE BETA SUBUNIT, PUTATIVE (AFU_ORTHOLOGUE AFUA_4G13030)-RELATED"/>
    <property type="match status" value="1"/>
</dbReference>
<dbReference type="PANTHER" id="PTHR32308:SF0">
    <property type="entry name" value="HPCH_HPAI ALDOLASE_CITRATE LYASE DOMAIN-CONTAINING PROTEIN"/>
    <property type="match status" value="1"/>
</dbReference>
<evidence type="ECO:0000313" key="6">
    <source>
        <dbReference type="EMBL" id="MBY8335652.1"/>
    </source>
</evidence>
<keyword evidence="4" id="KW-0460">Magnesium</keyword>
<reference evidence="6 7" key="1">
    <citation type="submission" date="2021-07" db="EMBL/GenBank/DDBJ databases">
        <title>Alteriqipengyuania abyssalis NZ-12B nov, sp.nov isolated from deep sea sponge in pacific ocean.</title>
        <authorList>
            <person name="Tareen S."/>
            <person name="Wink J."/>
        </authorList>
    </citation>
    <scope>NUCLEOTIDE SEQUENCE [LARGE SCALE GENOMIC DNA]</scope>
    <source>
        <strain evidence="6 7">NZ-12B</strain>
    </source>
</reference>
<name>A0ABS7PAC1_9SPHN</name>
<dbReference type="InterPro" id="IPR015813">
    <property type="entry name" value="Pyrv/PenolPyrv_kinase-like_dom"/>
</dbReference>
<dbReference type="InterPro" id="IPR005000">
    <property type="entry name" value="Aldolase/citrate-lyase_domain"/>
</dbReference>
<accession>A0ABS7PAC1</accession>
<sequence>MNTHAPKAAATPAATIRPWTARSLLFVPGDSPRKLEKALAGEADLIILDLEDSVAESAKPAAREHVAGALAEQGERAKPLWVRINPMDTAHALTDLVAIVKHRPDGIMLPKATPDETRLLGHYLTALEAAAGLEAESIRLIVVATETAPALFRLGDYAGVPRLDALTWGAEDLAAAFGAAANRDAQGNLLEPFALARTLCLAGASAAGIAPIETIDPNFRDEERMDRTAQAARTLGFRGMMCIHPAQIGPTNRAFTPSDEDLEWARRIVALFEENPDAGALQLDGEMVDIPHLKQARGLLAQAGE</sequence>
<evidence type="ECO:0000256" key="1">
    <source>
        <dbReference type="ARBA" id="ARBA00001946"/>
    </source>
</evidence>
<keyword evidence="3" id="KW-0479">Metal-binding</keyword>
<evidence type="ECO:0000256" key="4">
    <source>
        <dbReference type="ARBA" id="ARBA00022842"/>
    </source>
</evidence>
<comment type="similarity">
    <text evidence="2">Belongs to the HpcH/HpaI aldolase family.</text>
</comment>
<dbReference type="Gene3D" id="3.20.20.60">
    <property type="entry name" value="Phosphoenolpyruvate-binding domains"/>
    <property type="match status" value="1"/>
</dbReference>
<dbReference type="GO" id="GO:0016829">
    <property type="term" value="F:lyase activity"/>
    <property type="evidence" value="ECO:0007669"/>
    <property type="project" value="UniProtKB-KW"/>
</dbReference>
<dbReference type="Proteomes" id="UP000759298">
    <property type="component" value="Unassembled WGS sequence"/>
</dbReference>
<comment type="cofactor">
    <cofactor evidence="1">
        <name>Mg(2+)</name>
        <dbReference type="ChEBI" id="CHEBI:18420"/>
    </cofactor>
</comment>
<proteinExistence type="inferred from homology"/>
<evidence type="ECO:0000256" key="2">
    <source>
        <dbReference type="ARBA" id="ARBA00005568"/>
    </source>
</evidence>
<dbReference type="Pfam" id="PF03328">
    <property type="entry name" value="HpcH_HpaI"/>
    <property type="match status" value="1"/>
</dbReference>
<gene>
    <name evidence="6" type="ORF">KYN89_01190</name>
</gene>
<dbReference type="SUPFAM" id="SSF51621">
    <property type="entry name" value="Phosphoenolpyruvate/pyruvate domain"/>
    <property type="match status" value="1"/>
</dbReference>
<comment type="caution">
    <text evidence="6">The sequence shown here is derived from an EMBL/GenBank/DDBJ whole genome shotgun (WGS) entry which is preliminary data.</text>
</comment>
<protein>
    <submittedName>
        <fullName evidence="6">CoA ester lyase</fullName>
    </submittedName>
</protein>